<dbReference type="InterPro" id="IPR052345">
    <property type="entry name" value="Rad_response_metalloprotease"/>
</dbReference>
<reference evidence="3" key="1">
    <citation type="journal article" date="2018" name="Front. Microbiol.">
        <title>Genome-Based Analysis Reveals the Taxonomy and Diversity of the Family Idiomarinaceae.</title>
        <authorList>
            <person name="Liu Y."/>
            <person name="Lai Q."/>
            <person name="Shao Z."/>
        </authorList>
    </citation>
    <scope>NUCLEOTIDE SEQUENCE [LARGE SCALE GENOMIC DNA]</scope>
    <source>
        <strain evidence="3">SN-14</strain>
    </source>
</reference>
<dbReference type="EMBL" id="PIPS01000003">
    <property type="protein sequence ID" value="RUO42424.1"/>
    <property type="molecule type" value="Genomic_DNA"/>
</dbReference>
<accession>A0AA94JCH3</accession>
<dbReference type="PANTHER" id="PTHR43236">
    <property type="entry name" value="ANTITOXIN HIGA1"/>
    <property type="match status" value="1"/>
</dbReference>
<comment type="caution">
    <text evidence="2">The sequence shown here is derived from an EMBL/GenBank/DDBJ whole genome shotgun (WGS) entry which is preliminary data.</text>
</comment>
<name>A0AA94JCH3_9GAMM</name>
<dbReference type="AlphaFoldDB" id="A0AA94JCH3"/>
<dbReference type="InterPro" id="IPR010359">
    <property type="entry name" value="IrrE_HExxH"/>
</dbReference>
<dbReference type="Pfam" id="PF06114">
    <property type="entry name" value="Peptidase_M78"/>
    <property type="match status" value="1"/>
</dbReference>
<dbReference type="Gene3D" id="1.10.10.2910">
    <property type="match status" value="1"/>
</dbReference>
<sequence length="165" mass="18664">MKVSNEWARLSQEQEAIITKHHDNFPVKVGAIARDFGIIVKRSTLKPGISGEIKETNGEVVVKINRHDTEERQRFTLAHELAHFLLHRDKIGDGIVDTMLFRSSLSNALEAEANRLAADIVMPFTLIEAVDFSENIRIEEKIEYLAKLSKLSIPAMEIRLGKKGF</sequence>
<keyword evidence="3" id="KW-1185">Reference proteome</keyword>
<feature type="domain" description="IrrE N-terminal-like" evidence="1">
    <location>
        <begin position="36"/>
        <end position="160"/>
    </location>
</feature>
<evidence type="ECO:0000313" key="2">
    <source>
        <dbReference type="EMBL" id="RUO42424.1"/>
    </source>
</evidence>
<evidence type="ECO:0000259" key="1">
    <source>
        <dbReference type="Pfam" id="PF06114"/>
    </source>
</evidence>
<evidence type="ECO:0000313" key="3">
    <source>
        <dbReference type="Proteomes" id="UP000286680"/>
    </source>
</evidence>
<proteinExistence type="predicted"/>
<dbReference type="PANTHER" id="PTHR43236:SF2">
    <property type="entry name" value="BLL0069 PROTEIN"/>
    <property type="match status" value="1"/>
</dbReference>
<gene>
    <name evidence="2" type="ORF">CWE23_09990</name>
</gene>
<protein>
    <recommendedName>
        <fullName evidence="1">IrrE N-terminal-like domain-containing protein</fullName>
    </recommendedName>
</protein>
<organism evidence="2 3">
    <name type="scientific">Idiomarina aquatica</name>
    <dbReference type="NCBI Taxonomy" id="1327752"/>
    <lineage>
        <taxon>Bacteria</taxon>
        <taxon>Pseudomonadati</taxon>
        <taxon>Pseudomonadota</taxon>
        <taxon>Gammaproteobacteria</taxon>
        <taxon>Alteromonadales</taxon>
        <taxon>Idiomarinaceae</taxon>
        <taxon>Idiomarina</taxon>
    </lineage>
</organism>
<dbReference type="Proteomes" id="UP000286680">
    <property type="component" value="Unassembled WGS sequence"/>
</dbReference>
<dbReference type="RefSeq" id="WP_126820151.1">
    <property type="nucleotide sequence ID" value="NZ_PIPS01000003.1"/>
</dbReference>